<evidence type="ECO:0000259" key="2">
    <source>
        <dbReference type="Pfam" id="PF20167"/>
    </source>
</evidence>
<dbReference type="InterPro" id="IPR046796">
    <property type="entry name" value="Transposase_32_dom"/>
</dbReference>
<feature type="compositionally biased region" description="Low complexity" evidence="1">
    <location>
        <begin position="323"/>
        <end position="333"/>
    </location>
</feature>
<name>A0ABR2RCU0_9ROSI</name>
<accession>A0ABR2RCU0</accession>
<feature type="compositionally biased region" description="Low complexity" evidence="1">
    <location>
        <begin position="298"/>
        <end position="316"/>
    </location>
</feature>
<dbReference type="Proteomes" id="UP001396334">
    <property type="component" value="Unassembled WGS sequence"/>
</dbReference>
<evidence type="ECO:0000313" key="4">
    <source>
        <dbReference type="Proteomes" id="UP001396334"/>
    </source>
</evidence>
<evidence type="ECO:0000256" key="1">
    <source>
        <dbReference type="SAM" id="MobiDB-lite"/>
    </source>
</evidence>
<evidence type="ECO:0000313" key="3">
    <source>
        <dbReference type="EMBL" id="KAK9010771.1"/>
    </source>
</evidence>
<protein>
    <recommendedName>
        <fullName evidence="2">Putative plant transposon protein domain-containing protein</fullName>
    </recommendedName>
</protein>
<organism evidence="3 4">
    <name type="scientific">Hibiscus sabdariffa</name>
    <name type="common">roselle</name>
    <dbReference type="NCBI Taxonomy" id="183260"/>
    <lineage>
        <taxon>Eukaryota</taxon>
        <taxon>Viridiplantae</taxon>
        <taxon>Streptophyta</taxon>
        <taxon>Embryophyta</taxon>
        <taxon>Tracheophyta</taxon>
        <taxon>Spermatophyta</taxon>
        <taxon>Magnoliopsida</taxon>
        <taxon>eudicotyledons</taxon>
        <taxon>Gunneridae</taxon>
        <taxon>Pentapetalae</taxon>
        <taxon>rosids</taxon>
        <taxon>malvids</taxon>
        <taxon>Malvales</taxon>
        <taxon>Malvaceae</taxon>
        <taxon>Malvoideae</taxon>
        <taxon>Hibiscus</taxon>
    </lineage>
</organism>
<feature type="domain" description="Putative plant transposon protein" evidence="2">
    <location>
        <begin position="41"/>
        <end position="219"/>
    </location>
</feature>
<feature type="region of interest" description="Disordered" evidence="1">
    <location>
        <begin position="399"/>
        <end position="427"/>
    </location>
</feature>
<comment type="caution">
    <text evidence="3">The sequence shown here is derived from an EMBL/GenBank/DDBJ whole genome shotgun (WGS) entry which is preliminary data.</text>
</comment>
<feature type="region of interest" description="Disordered" evidence="1">
    <location>
        <begin position="253"/>
        <end position="345"/>
    </location>
</feature>
<keyword evidence="4" id="KW-1185">Reference proteome</keyword>
<proteinExistence type="predicted"/>
<gene>
    <name evidence="3" type="ORF">V6N11_043640</name>
</gene>
<feature type="compositionally biased region" description="Low complexity" evidence="1">
    <location>
        <begin position="408"/>
        <end position="419"/>
    </location>
</feature>
<dbReference type="EMBL" id="JBBPBN010000023">
    <property type="protein sequence ID" value="KAK9010771.1"/>
    <property type="molecule type" value="Genomic_DNA"/>
</dbReference>
<feature type="region of interest" description="Disordered" evidence="1">
    <location>
        <begin position="474"/>
        <end position="537"/>
    </location>
</feature>
<sequence>MASARYALVAAKSRWEEQGFHFDDTLPNYGLEQFVHNRLRELGWFRFARQPARANYNWVLEFYANNETGEDFSMVRGRKVPATAAIINDILGLPNDAPSFYAMLEGFEEEDYEVIKDVLCLPNTEWNTTGRNPNSVSRLSLLPETKLWNTFVKRNLMPTSHNQTVDRTRLLLINTIMTGFQVNVGDILANELAAHCANDKGILAFPCLVSNLCRRANVPMFDTDKYQAEKTGWTKAVYMRKMNVADAAPLNMAMPTPPASPAAEADVRVEDSAPPSPAEPTAPADHQRTPPLSPPVIPLSSHTTTASPATTPAAPAERIRGQTPDTPLGSTPSSSPPSPPAPAQSEEAALPLPFMLLRSQLQRIEARQLNFQEEFKVFQSNLIKFLNFQFPASAAFFGQTSIPPPQPSASTAAADQPSTHTSAKEGAMEEIHISSDDKNDVFDWQSPRDHLLTLGPSTTTPAPAAPILSAAPMPTTSAIAERPTPDSPARKRGKTTAGRTVGRDDPSSPEEEADERPAKRRRRYHVITADSDDDGSR</sequence>
<reference evidence="3 4" key="1">
    <citation type="journal article" date="2024" name="G3 (Bethesda)">
        <title>Genome assembly of Hibiscus sabdariffa L. provides insights into metabolisms of medicinal natural products.</title>
        <authorList>
            <person name="Kim T."/>
        </authorList>
    </citation>
    <scope>NUCLEOTIDE SEQUENCE [LARGE SCALE GENOMIC DNA]</scope>
    <source>
        <strain evidence="3">TK-2024</strain>
        <tissue evidence="3">Old leaves</tissue>
    </source>
</reference>
<dbReference type="Pfam" id="PF20167">
    <property type="entry name" value="Transposase_32"/>
    <property type="match status" value="1"/>
</dbReference>